<gene>
    <name evidence="1" type="primary">Hypp3739</name>
    <name evidence="1" type="ORF">BLAG_LOCUS20773</name>
</gene>
<evidence type="ECO:0000313" key="1">
    <source>
        <dbReference type="EMBL" id="CAH1267411.1"/>
    </source>
</evidence>
<sequence length="76" mass="9115">MRSQTRKFISIKHLPPSYVWAKTHDFREIPAPLWEISEVTEVPTFTQEPYWAGGLVNFLFWGTIRFGQHKRFLRHV</sequence>
<dbReference type="Proteomes" id="UP000838412">
    <property type="component" value="Chromosome 6"/>
</dbReference>
<dbReference type="AlphaFoldDB" id="A0A8K0A193"/>
<organism evidence="1 2">
    <name type="scientific">Branchiostoma lanceolatum</name>
    <name type="common">Common lancelet</name>
    <name type="synonym">Amphioxus lanceolatum</name>
    <dbReference type="NCBI Taxonomy" id="7740"/>
    <lineage>
        <taxon>Eukaryota</taxon>
        <taxon>Metazoa</taxon>
        <taxon>Chordata</taxon>
        <taxon>Cephalochordata</taxon>
        <taxon>Leptocardii</taxon>
        <taxon>Amphioxiformes</taxon>
        <taxon>Branchiostomatidae</taxon>
        <taxon>Branchiostoma</taxon>
    </lineage>
</organism>
<evidence type="ECO:0000313" key="2">
    <source>
        <dbReference type="Proteomes" id="UP000838412"/>
    </source>
</evidence>
<keyword evidence="2" id="KW-1185">Reference proteome</keyword>
<proteinExistence type="predicted"/>
<protein>
    <submittedName>
        <fullName evidence="1">Hypp3739 protein</fullName>
    </submittedName>
</protein>
<accession>A0A8K0A193</accession>
<dbReference type="EMBL" id="OV696691">
    <property type="protein sequence ID" value="CAH1267411.1"/>
    <property type="molecule type" value="Genomic_DNA"/>
</dbReference>
<name>A0A8K0A193_BRALA</name>
<reference evidence="1" key="1">
    <citation type="submission" date="2022-01" db="EMBL/GenBank/DDBJ databases">
        <authorList>
            <person name="Braso-Vives M."/>
        </authorList>
    </citation>
    <scope>NUCLEOTIDE SEQUENCE</scope>
</reference>